<evidence type="ECO:0000256" key="1">
    <source>
        <dbReference type="SAM" id="Phobius"/>
    </source>
</evidence>
<dbReference type="Proteomes" id="UP000807342">
    <property type="component" value="Unassembled WGS sequence"/>
</dbReference>
<keyword evidence="1" id="KW-0472">Membrane</keyword>
<feature type="transmembrane region" description="Helical" evidence="1">
    <location>
        <begin position="12"/>
        <end position="34"/>
    </location>
</feature>
<reference evidence="2" key="1">
    <citation type="submission" date="2020-11" db="EMBL/GenBank/DDBJ databases">
        <authorList>
            <consortium name="DOE Joint Genome Institute"/>
            <person name="Ahrendt S."/>
            <person name="Riley R."/>
            <person name="Andreopoulos W."/>
            <person name="Labutti K."/>
            <person name="Pangilinan J."/>
            <person name="Ruiz-Duenas F.J."/>
            <person name="Barrasa J.M."/>
            <person name="Sanchez-Garcia M."/>
            <person name="Camarero S."/>
            <person name="Miyauchi S."/>
            <person name="Serrano A."/>
            <person name="Linde D."/>
            <person name="Babiker R."/>
            <person name="Drula E."/>
            <person name="Ayuso-Fernandez I."/>
            <person name="Pacheco R."/>
            <person name="Padilla G."/>
            <person name="Ferreira P."/>
            <person name="Barriuso J."/>
            <person name="Kellner H."/>
            <person name="Castanera R."/>
            <person name="Alfaro M."/>
            <person name="Ramirez L."/>
            <person name="Pisabarro A.G."/>
            <person name="Kuo A."/>
            <person name="Tritt A."/>
            <person name="Lipzen A."/>
            <person name="He G."/>
            <person name="Yan M."/>
            <person name="Ng V."/>
            <person name="Cullen D."/>
            <person name="Martin F."/>
            <person name="Rosso M.-N."/>
            <person name="Henrissat B."/>
            <person name="Hibbett D."/>
            <person name="Martinez A.T."/>
            <person name="Grigoriev I.V."/>
        </authorList>
    </citation>
    <scope>NUCLEOTIDE SEQUENCE</scope>
    <source>
        <strain evidence="2">MF-IS2</strain>
    </source>
</reference>
<proteinExistence type="predicted"/>
<organism evidence="2 3">
    <name type="scientific">Macrolepiota fuliginosa MF-IS2</name>
    <dbReference type="NCBI Taxonomy" id="1400762"/>
    <lineage>
        <taxon>Eukaryota</taxon>
        <taxon>Fungi</taxon>
        <taxon>Dikarya</taxon>
        <taxon>Basidiomycota</taxon>
        <taxon>Agaricomycotina</taxon>
        <taxon>Agaricomycetes</taxon>
        <taxon>Agaricomycetidae</taxon>
        <taxon>Agaricales</taxon>
        <taxon>Agaricineae</taxon>
        <taxon>Agaricaceae</taxon>
        <taxon>Macrolepiota</taxon>
    </lineage>
</organism>
<accession>A0A9P5X6V2</accession>
<feature type="transmembrane region" description="Helical" evidence="1">
    <location>
        <begin position="133"/>
        <end position="152"/>
    </location>
</feature>
<feature type="transmembrane region" description="Helical" evidence="1">
    <location>
        <begin position="108"/>
        <end position="127"/>
    </location>
</feature>
<name>A0A9P5X6V2_9AGAR</name>
<comment type="caution">
    <text evidence="2">The sequence shown here is derived from an EMBL/GenBank/DDBJ whole genome shotgun (WGS) entry which is preliminary data.</text>
</comment>
<keyword evidence="1" id="KW-0812">Transmembrane</keyword>
<feature type="transmembrane region" description="Helical" evidence="1">
    <location>
        <begin position="66"/>
        <end position="87"/>
    </location>
</feature>
<gene>
    <name evidence="2" type="ORF">P691DRAFT_763569</name>
</gene>
<dbReference type="EMBL" id="MU151391">
    <property type="protein sequence ID" value="KAF9444245.1"/>
    <property type="molecule type" value="Genomic_DNA"/>
</dbReference>
<protein>
    <submittedName>
        <fullName evidence="2">Uncharacterized protein</fullName>
    </submittedName>
</protein>
<evidence type="ECO:0000313" key="3">
    <source>
        <dbReference type="Proteomes" id="UP000807342"/>
    </source>
</evidence>
<keyword evidence="3" id="KW-1185">Reference proteome</keyword>
<dbReference type="AlphaFoldDB" id="A0A9P5X6V2"/>
<keyword evidence="1" id="KW-1133">Transmembrane helix</keyword>
<evidence type="ECO:0000313" key="2">
    <source>
        <dbReference type="EMBL" id="KAF9444245.1"/>
    </source>
</evidence>
<dbReference type="OrthoDB" id="3037019at2759"/>
<sequence>MLRIWALYRRNVLIISIAFFFYIGGVITLVGLTIEDYVKEKVIIDQTLGSLPGCYAKTVPEVIAGFWLAPLIVESIFFILVISRAFFWWREGHSVNGILRILTRDSSLYYAVIFALLFSSYCVFQWGPPFLSSLLVTPSITAGCILGSHLLLNLRSIKATDDGLQTTTGNVSLPLKIRRPPGASTFNDDTIGNGSGGYDGESGGKDIGRLGGAVVGVVRGMHTPESYTVNDVHGA</sequence>